<evidence type="ECO:0000313" key="7">
    <source>
        <dbReference type="Proteomes" id="UP000001823"/>
    </source>
</evidence>
<dbReference type="GO" id="GO:0012505">
    <property type="term" value="C:endomembrane system"/>
    <property type="evidence" value="ECO:0007669"/>
    <property type="project" value="UniProtKB-SubCell"/>
</dbReference>
<dbReference type="RefSeq" id="WP_003481572.1">
    <property type="nucleotide sequence ID" value="NC_008261.1"/>
</dbReference>
<name>A0A0H2YQ61_CLOP1</name>
<dbReference type="STRING" id="195103.CPF_1704"/>
<reference evidence="6 7" key="1">
    <citation type="journal article" date="2006" name="Genome Res.">
        <title>Skewed genomic variability in strains of the toxigenic bacterial pathogen, Clostridium perfringens.</title>
        <authorList>
            <person name="Myers G.S."/>
            <person name="Rasko D.A."/>
            <person name="Cheung J.K."/>
            <person name="Ravel J."/>
            <person name="Seshadri R."/>
            <person name="Deboy R.T."/>
            <person name="Ren Q."/>
            <person name="Varga J."/>
            <person name="Awad M.M."/>
            <person name="Brinkac L.M."/>
            <person name="Daugherty S.C."/>
            <person name="Haft D.H."/>
            <person name="Dodson R.J."/>
            <person name="Madupu R."/>
            <person name="Nelson W.C."/>
            <person name="Rosovitz M.J."/>
            <person name="Sullivan S.A."/>
            <person name="Khouri H."/>
            <person name="Dimitrov G.I."/>
            <person name="Watkins K.L."/>
            <person name="Mulligan S."/>
            <person name="Benton J."/>
            <person name="Radune D."/>
            <person name="Fisher D.J."/>
            <person name="Atkins H.S."/>
            <person name="Hiscox T."/>
            <person name="Jost B.H."/>
            <person name="Billington S.J."/>
            <person name="Songer J.G."/>
            <person name="McClane B.A."/>
            <person name="Titball R.W."/>
            <person name="Rood J.I."/>
            <person name="Melville S.B."/>
            <person name="Paulsen I.T."/>
        </authorList>
    </citation>
    <scope>NUCLEOTIDE SEQUENCE [LARGE SCALE GENOMIC DNA]</scope>
    <source>
        <strain evidence="7">ATCC 13124 / DSM 756 / JCM 1290 / NCIMB 6125 / NCTC 8237 / S 107 / Type A</strain>
    </source>
</reference>
<organism evidence="6 7">
    <name type="scientific">Clostridium perfringens (strain ATCC 13124 / DSM 756 / JCM 1290 / NCIMB 6125 / NCTC 8237 / Type A)</name>
    <dbReference type="NCBI Taxonomy" id="195103"/>
    <lineage>
        <taxon>Bacteria</taxon>
        <taxon>Bacillati</taxon>
        <taxon>Bacillota</taxon>
        <taxon>Clostridia</taxon>
        <taxon>Eubacteriales</taxon>
        <taxon>Clostridiaceae</taxon>
        <taxon>Clostridium</taxon>
    </lineage>
</organism>
<sequence>MQISNVDIKLNSDDLMSFINDFVKIKGLEIKSLKINNSIEVEGVFKKVLALGFKATLDILGVEGDNLVIEFSKAKLMSVGILKPFRKIGLKIALKGFKNQGILVKEDKILVGYKKILGNIPFLNLDFKELKIQGEVLNIGLEKIDVELSKIKEPVLEIEVRDDIEEEEKTDDYIMSIDVQKVEDMYTSSREYVVNHIPDKAKDYKDYIMFLPDIVALIFRLLKDNRVPMKTKAVVGASLGYVVCPFDILPDKIPFVGALDDLSVIFFALNRIINDVDINVILENWQGENEFVVILRKTVEFFSGFTGANNLDNIYEVIDVITN</sequence>
<evidence type="ECO:0000256" key="2">
    <source>
        <dbReference type="ARBA" id="ARBA00022692"/>
    </source>
</evidence>
<dbReference type="Proteomes" id="UP000001823">
    <property type="component" value="Chromosome"/>
</dbReference>
<keyword evidence="2" id="KW-0812">Transmembrane</keyword>
<proteinExistence type="predicted"/>
<evidence type="ECO:0000259" key="5">
    <source>
        <dbReference type="Pfam" id="PF06803"/>
    </source>
</evidence>
<dbReference type="InterPro" id="IPR010652">
    <property type="entry name" value="DUF1232"/>
</dbReference>
<evidence type="ECO:0000256" key="4">
    <source>
        <dbReference type="ARBA" id="ARBA00023136"/>
    </source>
</evidence>
<evidence type="ECO:0000256" key="1">
    <source>
        <dbReference type="ARBA" id="ARBA00004127"/>
    </source>
</evidence>
<keyword evidence="3" id="KW-1133">Transmembrane helix</keyword>
<evidence type="ECO:0000256" key="3">
    <source>
        <dbReference type="ARBA" id="ARBA00022989"/>
    </source>
</evidence>
<protein>
    <recommendedName>
        <fullName evidence="5">DUF1232 domain-containing protein</fullName>
    </recommendedName>
</protein>
<feature type="domain" description="DUF1232" evidence="5">
    <location>
        <begin position="231"/>
        <end position="267"/>
    </location>
</feature>
<dbReference type="PaxDb" id="195103-CPF_1704"/>
<keyword evidence="7" id="KW-1185">Reference proteome</keyword>
<dbReference type="eggNOG" id="COG3339">
    <property type="taxonomic scope" value="Bacteria"/>
</dbReference>
<comment type="subcellular location">
    <subcellularLocation>
        <location evidence="1">Endomembrane system</location>
        <topology evidence="1">Multi-pass membrane protein</topology>
    </subcellularLocation>
</comment>
<dbReference type="HOGENOM" id="CLU_859711_0_0_9"/>
<dbReference type="EMBL" id="CP000246">
    <property type="protein sequence ID" value="ABG82493.1"/>
    <property type="molecule type" value="Genomic_DNA"/>
</dbReference>
<gene>
    <name evidence="6" type="ordered locus">CPF_1704</name>
</gene>
<accession>A0A0H2YQ61</accession>
<keyword evidence="4" id="KW-0472">Membrane</keyword>
<dbReference type="KEGG" id="cpf:CPF_1704"/>
<dbReference type="Pfam" id="PF06803">
    <property type="entry name" value="DUF1232"/>
    <property type="match status" value="1"/>
</dbReference>
<evidence type="ECO:0000313" key="6">
    <source>
        <dbReference type="EMBL" id="ABG82493.1"/>
    </source>
</evidence>
<dbReference type="AlphaFoldDB" id="A0A0H2YQ61"/>